<dbReference type="HOGENOM" id="CLU_1267251_0_0_1"/>
<sequence length="199" mass="20148">MSACAAPTPDGGEFTLQNGEDAISLNNSFNGLATDSPCTEGATACVNQQFAQCVGGQFALTPCAASTVCAALPLVNKPGTSVTCTTPADRDARIAATGAQPAPAKRAAFTQQNGLDAQALNRQFQSLTADSPCTSGQNACVGTQFAQCTNGKFVPFDCAATLMCAALPLVNSPGTSITCVDMPQALQRMQDAGVSASLT</sequence>
<keyword evidence="2" id="KW-1185">Reference proteome</keyword>
<organism evidence="1 2">
    <name type="scientific">Sphaerobolus stellatus (strain SS14)</name>
    <dbReference type="NCBI Taxonomy" id="990650"/>
    <lineage>
        <taxon>Eukaryota</taxon>
        <taxon>Fungi</taxon>
        <taxon>Dikarya</taxon>
        <taxon>Basidiomycota</taxon>
        <taxon>Agaricomycotina</taxon>
        <taxon>Agaricomycetes</taxon>
        <taxon>Phallomycetidae</taxon>
        <taxon>Geastrales</taxon>
        <taxon>Sphaerobolaceae</taxon>
        <taxon>Sphaerobolus</taxon>
    </lineage>
</organism>
<evidence type="ECO:0000313" key="1">
    <source>
        <dbReference type="EMBL" id="KIJ32323.1"/>
    </source>
</evidence>
<evidence type="ECO:0008006" key="3">
    <source>
        <dbReference type="Google" id="ProtNLM"/>
    </source>
</evidence>
<dbReference type="OrthoDB" id="2362516at2759"/>
<accession>A0A0C9TQD2</accession>
<evidence type="ECO:0000313" key="2">
    <source>
        <dbReference type="Proteomes" id="UP000054279"/>
    </source>
</evidence>
<name>A0A0C9TQD2_SPHS4</name>
<dbReference type="Proteomes" id="UP000054279">
    <property type="component" value="Unassembled WGS sequence"/>
</dbReference>
<dbReference type="EMBL" id="KN837228">
    <property type="protein sequence ID" value="KIJ32323.1"/>
    <property type="molecule type" value="Genomic_DNA"/>
</dbReference>
<dbReference type="AlphaFoldDB" id="A0A0C9TQD2"/>
<gene>
    <name evidence="1" type="ORF">M422DRAFT_783466</name>
</gene>
<proteinExistence type="predicted"/>
<protein>
    <recommendedName>
        <fullName evidence="3">Carbohydrate-binding module family 19 domain-containing protein</fullName>
    </recommendedName>
</protein>
<reference evidence="1 2" key="1">
    <citation type="submission" date="2014-06" db="EMBL/GenBank/DDBJ databases">
        <title>Evolutionary Origins and Diversification of the Mycorrhizal Mutualists.</title>
        <authorList>
            <consortium name="DOE Joint Genome Institute"/>
            <consortium name="Mycorrhizal Genomics Consortium"/>
            <person name="Kohler A."/>
            <person name="Kuo A."/>
            <person name="Nagy L.G."/>
            <person name="Floudas D."/>
            <person name="Copeland A."/>
            <person name="Barry K.W."/>
            <person name="Cichocki N."/>
            <person name="Veneault-Fourrey C."/>
            <person name="LaButti K."/>
            <person name="Lindquist E.A."/>
            <person name="Lipzen A."/>
            <person name="Lundell T."/>
            <person name="Morin E."/>
            <person name="Murat C."/>
            <person name="Riley R."/>
            <person name="Ohm R."/>
            <person name="Sun H."/>
            <person name="Tunlid A."/>
            <person name="Henrissat B."/>
            <person name="Grigoriev I.V."/>
            <person name="Hibbett D.S."/>
            <person name="Martin F."/>
        </authorList>
    </citation>
    <scope>NUCLEOTIDE SEQUENCE [LARGE SCALE GENOMIC DNA]</scope>
    <source>
        <strain evidence="1 2">SS14</strain>
    </source>
</reference>